<protein>
    <submittedName>
        <fullName evidence="1">Uncharacterized protein</fullName>
    </submittedName>
</protein>
<gene>
    <name evidence="1" type="ORF">HanXRQr2_Chr07g0308281</name>
</gene>
<dbReference type="AlphaFoldDB" id="A0A9K3INX2"/>
<dbReference type="Gramene" id="mRNA:HanXRQr2_Chr07g0308281">
    <property type="protein sequence ID" value="CDS:HanXRQr2_Chr07g0308281.1"/>
    <property type="gene ID" value="HanXRQr2_Chr07g0308281"/>
</dbReference>
<dbReference type="Proteomes" id="UP000215914">
    <property type="component" value="Unassembled WGS sequence"/>
</dbReference>
<sequence>MPFIYTEWFFLTLPTCLLSKAHSPLKLVHFHFCPPSAHTYIHYMRIPQAGRM</sequence>
<reference evidence="1" key="2">
    <citation type="submission" date="2020-06" db="EMBL/GenBank/DDBJ databases">
        <title>Helianthus annuus Genome sequencing and assembly Release 2.</title>
        <authorList>
            <person name="Gouzy J."/>
            <person name="Langlade N."/>
            <person name="Munos S."/>
        </authorList>
    </citation>
    <scope>NUCLEOTIDE SEQUENCE</scope>
    <source>
        <tissue evidence="1">Leaves</tissue>
    </source>
</reference>
<accession>A0A9K3INX2</accession>
<organism evidence="1 2">
    <name type="scientific">Helianthus annuus</name>
    <name type="common">Common sunflower</name>
    <dbReference type="NCBI Taxonomy" id="4232"/>
    <lineage>
        <taxon>Eukaryota</taxon>
        <taxon>Viridiplantae</taxon>
        <taxon>Streptophyta</taxon>
        <taxon>Embryophyta</taxon>
        <taxon>Tracheophyta</taxon>
        <taxon>Spermatophyta</taxon>
        <taxon>Magnoliopsida</taxon>
        <taxon>eudicotyledons</taxon>
        <taxon>Gunneridae</taxon>
        <taxon>Pentapetalae</taxon>
        <taxon>asterids</taxon>
        <taxon>campanulids</taxon>
        <taxon>Asterales</taxon>
        <taxon>Asteraceae</taxon>
        <taxon>Asteroideae</taxon>
        <taxon>Heliantheae alliance</taxon>
        <taxon>Heliantheae</taxon>
        <taxon>Helianthus</taxon>
    </lineage>
</organism>
<comment type="caution">
    <text evidence="1">The sequence shown here is derived from an EMBL/GenBank/DDBJ whole genome shotgun (WGS) entry which is preliminary data.</text>
</comment>
<dbReference type="EMBL" id="MNCJ02000322">
    <property type="protein sequence ID" value="KAF5799765.1"/>
    <property type="molecule type" value="Genomic_DNA"/>
</dbReference>
<evidence type="ECO:0000313" key="2">
    <source>
        <dbReference type="Proteomes" id="UP000215914"/>
    </source>
</evidence>
<keyword evidence="2" id="KW-1185">Reference proteome</keyword>
<reference evidence="1" key="1">
    <citation type="journal article" date="2017" name="Nature">
        <title>The sunflower genome provides insights into oil metabolism, flowering and Asterid evolution.</title>
        <authorList>
            <person name="Badouin H."/>
            <person name="Gouzy J."/>
            <person name="Grassa C.J."/>
            <person name="Murat F."/>
            <person name="Staton S.E."/>
            <person name="Cottret L."/>
            <person name="Lelandais-Briere C."/>
            <person name="Owens G.L."/>
            <person name="Carrere S."/>
            <person name="Mayjonade B."/>
            <person name="Legrand L."/>
            <person name="Gill N."/>
            <person name="Kane N.C."/>
            <person name="Bowers J.E."/>
            <person name="Hubner S."/>
            <person name="Bellec A."/>
            <person name="Berard A."/>
            <person name="Berges H."/>
            <person name="Blanchet N."/>
            <person name="Boniface M.C."/>
            <person name="Brunel D."/>
            <person name="Catrice O."/>
            <person name="Chaidir N."/>
            <person name="Claudel C."/>
            <person name="Donnadieu C."/>
            <person name="Faraut T."/>
            <person name="Fievet G."/>
            <person name="Helmstetter N."/>
            <person name="King M."/>
            <person name="Knapp S.J."/>
            <person name="Lai Z."/>
            <person name="Le Paslier M.C."/>
            <person name="Lippi Y."/>
            <person name="Lorenzon L."/>
            <person name="Mandel J.R."/>
            <person name="Marage G."/>
            <person name="Marchand G."/>
            <person name="Marquand E."/>
            <person name="Bret-Mestries E."/>
            <person name="Morien E."/>
            <person name="Nambeesan S."/>
            <person name="Nguyen T."/>
            <person name="Pegot-Espagnet P."/>
            <person name="Pouilly N."/>
            <person name="Raftis F."/>
            <person name="Sallet E."/>
            <person name="Schiex T."/>
            <person name="Thomas J."/>
            <person name="Vandecasteele C."/>
            <person name="Vares D."/>
            <person name="Vear F."/>
            <person name="Vautrin S."/>
            <person name="Crespi M."/>
            <person name="Mangin B."/>
            <person name="Burke J.M."/>
            <person name="Salse J."/>
            <person name="Munos S."/>
            <person name="Vincourt P."/>
            <person name="Rieseberg L.H."/>
            <person name="Langlade N.B."/>
        </authorList>
    </citation>
    <scope>NUCLEOTIDE SEQUENCE</scope>
    <source>
        <tissue evidence="1">Leaves</tissue>
    </source>
</reference>
<proteinExistence type="predicted"/>
<name>A0A9K3INX2_HELAN</name>
<evidence type="ECO:0000313" key="1">
    <source>
        <dbReference type="EMBL" id="KAF5799765.1"/>
    </source>
</evidence>